<accession>A0A0E0UTT7</accession>
<sequence length="136" mass="16281">MKQEAYNAVKMKVDQEKTAILKELQLLLSKREKVVEKLAHEKEVYYSRTKKERLQVAVLAGSMQLDAFSPSRIQQMEREIHQISQYIKSNEQILEQLEEKGKQAKKMYDDTRKKWQQLENKREEQTLRDLKMVLLK</sequence>
<reference evidence="2 3" key="1">
    <citation type="journal article" date="2011" name="J. Bacteriol.">
        <title>Genome sequence of the nonpathogenic Listeria monocytogenes serovar 4a strain M7.</title>
        <authorList>
            <person name="Chen J."/>
            <person name="Xia Y."/>
            <person name="Cheng C."/>
            <person name="Fang C."/>
            <person name="Shan Y."/>
            <person name="Jin G."/>
            <person name="Fang W."/>
        </authorList>
    </citation>
    <scope>NUCLEOTIDE SEQUENCE [LARGE SCALE GENOMIC DNA]</scope>
    <source>
        <strain evidence="2 3">M7</strain>
    </source>
</reference>
<proteinExistence type="predicted"/>
<dbReference type="KEGG" id="lmq:LMM7_0729"/>
<evidence type="ECO:0000256" key="1">
    <source>
        <dbReference type="SAM" id="Coils"/>
    </source>
</evidence>
<dbReference type="Proteomes" id="UP000000486">
    <property type="component" value="Chromosome"/>
</dbReference>
<dbReference type="HOGENOM" id="CLU_1872899_0_0_9"/>
<dbReference type="RefSeq" id="WP_003727201.1">
    <property type="nucleotide sequence ID" value="NC_017537.1"/>
</dbReference>
<keyword evidence="1" id="KW-0175">Coiled coil</keyword>
<gene>
    <name evidence="2" type="ordered locus">LMM7_0729</name>
</gene>
<evidence type="ECO:0000313" key="3">
    <source>
        <dbReference type="Proteomes" id="UP000000486"/>
    </source>
</evidence>
<feature type="coiled-coil region" evidence="1">
    <location>
        <begin position="80"/>
        <end position="128"/>
    </location>
</feature>
<evidence type="ECO:0008006" key="4">
    <source>
        <dbReference type="Google" id="ProtNLM"/>
    </source>
</evidence>
<dbReference type="EMBL" id="CP002816">
    <property type="protein sequence ID" value="AEH91734.1"/>
    <property type="molecule type" value="Genomic_DNA"/>
</dbReference>
<dbReference type="PATRIC" id="fig|1030009.3.peg.718"/>
<organism evidence="2 3">
    <name type="scientific">Listeria monocytogenes serotype 4a (strain M7)</name>
    <dbReference type="NCBI Taxonomy" id="1030009"/>
    <lineage>
        <taxon>Bacteria</taxon>
        <taxon>Bacillati</taxon>
        <taxon>Bacillota</taxon>
        <taxon>Bacilli</taxon>
        <taxon>Bacillales</taxon>
        <taxon>Listeriaceae</taxon>
        <taxon>Listeria</taxon>
    </lineage>
</organism>
<evidence type="ECO:0000313" key="2">
    <source>
        <dbReference type="EMBL" id="AEH91734.1"/>
    </source>
</evidence>
<name>A0A0E0UTT7_LISMM</name>
<dbReference type="AlphaFoldDB" id="A0A0E0UTT7"/>
<protein>
    <recommendedName>
        <fullName evidence="4">Flagellar FliJ protein</fullName>
    </recommendedName>
</protein>